<dbReference type="Gene3D" id="3.40.50.300">
    <property type="entry name" value="P-loop containing nucleotide triphosphate hydrolases"/>
    <property type="match status" value="2"/>
</dbReference>
<dbReference type="InterPro" id="IPR013134">
    <property type="entry name" value="Zn_hook_RAD50"/>
</dbReference>
<keyword evidence="15" id="KW-0539">Nucleus</keyword>
<dbReference type="Proteomes" id="UP000695000">
    <property type="component" value="Unplaced"/>
</dbReference>
<gene>
    <name evidence="22" type="primary">LOC108566923</name>
</gene>
<feature type="coiled-coil region" evidence="19">
    <location>
        <begin position="1029"/>
        <end position="1103"/>
    </location>
</feature>
<evidence type="ECO:0000256" key="19">
    <source>
        <dbReference type="SAM" id="Coils"/>
    </source>
</evidence>
<organism evidence="21 22">
    <name type="scientific">Nicrophorus vespilloides</name>
    <name type="common">Boreal carrion beetle</name>
    <dbReference type="NCBI Taxonomy" id="110193"/>
    <lineage>
        <taxon>Eukaryota</taxon>
        <taxon>Metazoa</taxon>
        <taxon>Ecdysozoa</taxon>
        <taxon>Arthropoda</taxon>
        <taxon>Hexapoda</taxon>
        <taxon>Insecta</taxon>
        <taxon>Pterygota</taxon>
        <taxon>Neoptera</taxon>
        <taxon>Endopterygota</taxon>
        <taxon>Coleoptera</taxon>
        <taxon>Polyphaga</taxon>
        <taxon>Staphyliniformia</taxon>
        <taxon>Silphidae</taxon>
        <taxon>Nicrophorinae</taxon>
        <taxon>Nicrophorus</taxon>
    </lineage>
</organism>
<evidence type="ECO:0000256" key="9">
    <source>
        <dbReference type="ARBA" id="ARBA00022801"/>
    </source>
</evidence>
<keyword evidence="11" id="KW-0067">ATP-binding</keyword>
<dbReference type="Pfam" id="PF13476">
    <property type="entry name" value="AAA_23"/>
    <property type="match status" value="1"/>
</dbReference>
<keyword evidence="10 18" id="KW-0862">Zinc</keyword>
<dbReference type="PANTHER" id="PTHR18867">
    <property type="entry name" value="RAD50"/>
    <property type="match status" value="1"/>
</dbReference>
<keyword evidence="21" id="KW-1185">Reference proteome</keyword>
<comment type="subcellular location">
    <subcellularLocation>
        <location evidence="3">Chromosome</location>
    </subcellularLocation>
    <subcellularLocation>
        <location evidence="2">Nucleus</location>
    </subcellularLocation>
</comment>
<proteinExistence type="inferred from homology"/>
<keyword evidence="6 18" id="KW-0479">Metal-binding</keyword>
<comment type="catalytic activity">
    <reaction evidence="17">
        <text>ATP + H2O = ADP + phosphate + H(+)</text>
        <dbReference type="Rhea" id="RHEA:13065"/>
        <dbReference type="ChEBI" id="CHEBI:15377"/>
        <dbReference type="ChEBI" id="CHEBI:15378"/>
        <dbReference type="ChEBI" id="CHEBI:30616"/>
        <dbReference type="ChEBI" id="CHEBI:43474"/>
        <dbReference type="ChEBI" id="CHEBI:456216"/>
    </reaction>
</comment>
<evidence type="ECO:0000256" key="16">
    <source>
        <dbReference type="ARBA" id="ARBA00023254"/>
    </source>
</evidence>
<feature type="domain" description="Zinc-hook" evidence="20">
    <location>
        <begin position="641"/>
        <end position="739"/>
    </location>
</feature>
<dbReference type="GeneID" id="108566923"/>
<keyword evidence="16" id="KW-0469">Meiosis</keyword>
<evidence type="ECO:0000256" key="4">
    <source>
        <dbReference type="ARBA" id="ARBA00009439"/>
    </source>
</evidence>
<keyword evidence="5" id="KW-0158">Chromosome</keyword>
<feature type="binding site" evidence="18">
    <location>
        <position position="685"/>
    </location>
    <ligand>
        <name>Zn(2+)</name>
        <dbReference type="ChEBI" id="CHEBI:29105"/>
    </ligand>
</feature>
<keyword evidence="7" id="KW-0547">Nucleotide-binding</keyword>
<keyword evidence="8" id="KW-0227">DNA damage</keyword>
<dbReference type="InterPro" id="IPR038729">
    <property type="entry name" value="Rad50/SbcC_AAA"/>
</dbReference>
<evidence type="ECO:0000256" key="10">
    <source>
        <dbReference type="ARBA" id="ARBA00022833"/>
    </source>
</evidence>
<dbReference type="InterPro" id="IPR004584">
    <property type="entry name" value="Rad50_eukaryotes"/>
</dbReference>
<evidence type="ECO:0000259" key="20">
    <source>
        <dbReference type="PROSITE" id="PS51131"/>
    </source>
</evidence>
<evidence type="ECO:0000313" key="22">
    <source>
        <dbReference type="RefSeq" id="XP_017782547.1"/>
    </source>
</evidence>
<reference evidence="22" key="1">
    <citation type="submission" date="2025-08" db="UniProtKB">
        <authorList>
            <consortium name="RefSeq"/>
        </authorList>
    </citation>
    <scope>IDENTIFICATION</scope>
    <source>
        <tissue evidence="22">Whole Larva</tissue>
    </source>
</reference>
<dbReference type="RefSeq" id="XP_017782547.1">
    <property type="nucleotide sequence ID" value="XM_017927058.1"/>
</dbReference>
<evidence type="ECO:0000256" key="1">
    <source>
        <dbReference type="ARBA" id="ARBA00001947"/>
    </source>
</evidence>
<dbReference type="PROSITE" id="PS51131">
    <property type="entry name" value="ZN_HOOK"/>
    <property type="match status" value="1"/>
</dbReference>
<dbReference type="NCBIfam" id="TIGR00606">
    <property type="entry name" value="rad50"/>
    <property type="match status" value="1"/>
</dbReference>
<dbReference type="SUPFAM" id="SSF52540">
    <property type="entry name" value="P-loop containing nucleoside triphosphate hydrolases"/>
    <property type="match status" value="2"/>
</dbReference>
<evidence type="ECO:0000256" key="17">
    <source>
        <dbReference type="ARBA" id="ARBA00049360"/>
    </source>
</evidence>
<evidence type="ECO:0000256" key="12">
    <source>
        <dbReference type="ARBA" id="ARBA00022842"/>
    </source>
</evidence>
<evidence type="ECO:0000313" key="21">
    <source>
        <dbReference type="Proteomes" id="UP000695000"/>
    </source>
</evidence>
<feature type="coiled-coil region" evidence="19">
    <location>
        <begin position="407"/>
        <end position="561"/>
    </location>
</feature>
<name>A0ABM1N6U7_NICVS</name>
<evidence type="ECO:0000256" key="7">
    <source>
        <dbReference type="ARBA" id="ARBA00022741"/>
    </source>
</evidence>
<sequence>MSRLENIYISGIRSYGIEKEDAQCFKFYSPLTLFLGQNGCGKTTIIEAIKHALTGEFPGGGGSGAAQGFVSNPYMHHVPHVKGAIKLKFRDSRGNIANVIRVMKCEKTISGGLKFSTLDSSLKYIGKNGMENDLDNRIDDINKWIINLVGVPKAILNNVIFCHQESSLWPLDKDSDVKKKFDDIFDSAKYNKCVTYLREQLRKKEENFRLLRTKLDGIRCLREEVNRKKNQLKEKQSKYDSVKDEVRAKEEQLRPINERLSEIITIEENLIQLQNKLAVLESERKNLISIQATIKANIKTEFAGSDAELQQEIQSFDMKKQKHENKLKDLEKEKQELGAQEEKLVKIIQEKTVQIVQIKEQKKDYASKLEERKEKIVDLMGALHINSESIDIDNDSEGSMKILKKAVDDFQADIQKMLSSLKTQEKEMQSAVDNSRKKVVQTEQAISLKEKEIKELQRQFRDFNGKLNELNVSDERLKSYEKKIKEIDKDLERINSVFKEEEVKSKIDSDKREIRTLEENLKKFEGKYKILHKNAVTESELENLKCDVLSKKNQVEKLRNNNFDQFQVLFETFPESDLKRSVQQLQQINNKNVTDFNRNITRTQEKVTQLESEIKHAKYLLKQSEEELEKNNTKVKTLCGDTEYNEKVKELEVKINRLQKNKGQWSAAKVMYEKFVEDISSSKCCPICTTNFSNKENAITEIVDTMKSKIISIPNELEKMNEKLIQTEKLNKSVVQLKPVHDKIEELEETLIPKYTAKLAELNQKLDNSRLELDDLKTKLKEPQNIVETCSSVISSAVLIDQHRIDITRANAKIDLLEKQLVKLDSDHSLQQVETEIEQIKIDLVYARNSCDQQQEILMSNNKRCQELRSEKNSVVQKQLDLQKYMQGRPQLEERIAEINEKEESCQCDIEELKVSLIDMKSDLDSKIAELSLNKDSNEETIKTANAEYHGYSSKYKDICERNARIKQLSVKKFDELFNENLESIEKVNEMKARVVEAREELFESINDTKLCISNEENCFRSLKDNQSLREKRKEQDTTETDLIKLKEKIGNLNYRSIRDEKVELENRASQINRSIQTRKGNIEELENVMKDLEEDLSKPNNKNVDADFMKMYIETKVIEQTIKETKIYSQALENAICTMHRNRMKEINKNIRQLWRLIYRGNDIDYIEIESDIGFQASNRRKYSYRVMQKKKDTLIEMRGHCSSGQKVLACLIIRIALAEIFSSNCSILALDEPTTNLDRENISSLSQSLANIVATRKEQSHFQLLIITHDEEFLRTLRSVDCLKYYYDVSRNNNGNTVITSKLL</sequence>
<evidence type="ECO:0000256" key="8">
    <source>
        <dbReference type="ARBA" id="ARBA00022763"/>
    </source>
</evidence>
<comment type="similarity">
    <text evidence="4">Belongs to the SMC family. RAD50 subfamily.</text>
</comment>
<feature type="coiled-coil region" evidence="19">
    <location>
        <begin position="752"/>
        <end position="827"/>
    </location>
</feature>
<evidence type="ECO:0000256" key="6">
    <source>
        <dbReference type="ARBA" id="ARBA00022723"/>
    </source>
</evidence>
<evidence type="ECO:0000256" key="15">
    <source>
        <dbReference type="ARBA" id="ARBA00023242"/>
    </source>
</evidence>
<dbReference type="Pfam" id="PF13558">
    <property type="entry name" value="SbcC_Walker_B"/>
    <property type="match status" value="1"/>
</dbReference>
<evidence type="ECO:0000256" key="14">
    <source>
        <dbReference type="ARBA" id="ARBA00023204"/>
    </source>
</evidence>
<keyword evidence="13 19" id="KW-0175">Coiled coil</keyword>
<evidence type="ECO:0000256" key="11">
    <source>
        <dbReference type="ARBA" id="ARBA00022840"/>
    </source>
</evidence>
<dbReference type="PANTHER" id="PTHR18867:SF12">
    <property type="entry name" value="DNA REPAIR PROTEIN RAD50"/>
    <property type="match status" value="1"/>
</dbReference>
<feature type="coiled-coil region" evidence="19">
    <location>
        <begin position="215"/>
        <end position="375"/>
    </location>
</feature>
<evidence type="ECO:0000256" key="5">
    <source>
        <dbReference type="ARBA" id="ARBA00022454"/>
    </source>
</evidence>
<accession>A0ABM1N6U7</accession>
<keyword evidence="9" id="KW-0378">Hydrolase</keyword>
<keyword evidence="12" id="KW-0460">Magnesium</keyword>
<comment type="cofactor">
    <cofactor evidence="1">
        <name>Zn(2+)</name>
        <dbReference type="ChEBI" id="CHEBI:29105"/>
    </cofactor>
</comment>
<feature type="coiled-coil region" evidence="19">
    <location>
        <begin position="593"/>
        <end position="668"/>
    </location>
</feature>
<feature type="binding site" evidence="18">
    <location>
        <position position="688"/>
    </location>
    <ligand>
        <name>Zn(2+)</name>
        <dbReference type="ChEBI" id="CHEBI:29105"/>
    </ligand>
</feature>
<protein>
    <submittedName>
        <fullName evidence="22">DNA repair protein RAD50</fullName>
    </submittedName>
</protein>
<evidence type="ECO:0000256" key="18">
    <source>
        <dbReference type="PROSITE-ProRule" id="PRU00471"/>
    </source>
</evidence>
<evidence type="ECO:0000256" key="13">
    <source>
        <dbReference type="ARBA" id="ARBA00023054"/>
    </source>
</evidence>
<evidence type="ECO:0000256" key="3">
    <source>
        <dbReference type="ARBA" id="ARBA00004286"/>
    </source>
</evidence>
<dbReference type="SUPFAM" id="SSF75712">
    <property type="entry name" value="Rad50 coiled-coil Zn hook"/>
    <property type="match status" value="1"/>
</dbReference>
<keyword evidence="14" id="KW-0234">DNA repair</keyword>
<evidence type="ECO:0000256" key="2">
    <source>
        <dbReference type="ARBA" id="ARBA00004123"/>
    </source>
</evidence>
<dbReference type="InterPro" id="IPR027417">
    <property type="entry name" value="P-loop_NTPase"/>
</dbReference>